<gene>
    <name evidence="2" type="ORF">SAMN02746065_11665</name>
</gene>
<feature type="compositionally biased region" description="Low complexity" evidence="1">
    <location>
        <begin position="26"/>
        <end position="40"/>
    </location>
</feature>
<feature type="region of interest" description="Disordered" evidence="1">
    <location>
        <begin position="189"/>
        <end position="278"/>
    </location>
</feature>
<evidence type="ECO:0000313" key="3">
    <source>
        <dbReference type="Proteomes" id="UP000192418"/>
    </source>
</evidence>
<dbReference type="RefSeq" id="WP_084070148.1">
    <property type="nucleotide sequence ID" value="NZ_FWXY01000016.1"/>
</dbReference>
<keyword evidence="3" id="KW-1185">Reference proteome</keyword>
<evidence type="ECO:0000313" key="2">
    <source>
        <dbReference type="EMBL" id="SMC94490.1"/>
    </source>
</evidence>
<accession>A0A1W2DAG9</accession>
<dbReference type="EMBL" id="FWXY01000016">
    <property type="protein sequence ID" value="SMC94490.1"/>
    <property type="molecule type" value="Genomic_DNA"/>
</dbReference>
<sequence>MNDFLQSLRGGQKDKRTPKTRRGFDNNSNPHYNQNPNYSSGGYQNVRGGNVKRVTRSNSPAKYPAQDIEMSAGYDEFLERALDVLDGFLKNQERLVDIEQRRVLIEERKADALEEIVAHLQMNAQPGELMEGYPAPEDDMMPEQDVAPDVMDGDFHAKDGMEDPNPMVHHNFQESTHRQGRMVDPLSYASGASVTDQPGRFDGDLFSSGNAVPSREKKESPVKTSHKKVEPSSAPGKKRISRSTEKKEVKVIKRSRADKAKGGQGKVKVADSKGSSASLEGVLPREEVMKIIETMREKGATFDQVATYLVSINQPTFSGRGEWHAQTVHRLCNRKK</sequence>
<dbReference type="AlphaFoldDB" id="A0A1W2DAG9"/>
<name>A0A1W2DAG9_9BACT</name>
<proteinExistence type="predicted"/>
<feature type="compositionally biased region" description="Basic and acidic residues" evidence="1">
    <location>
        <begin position="242"/>
        <end position="261"/>
    </location>
</feature>
<dbReference type="OrthoDB" id="5419902at2"/>
<organism evidence="2 3">
    <name type="scientific">Desulfocicer vacuolatum DSM 3385</name>
    <dbReference type="NCBI Taxonomy" id="1121400"/>
    <lineage>
        <taxon>Bacteria</taxon>
        <taxon>Pseudomonadati</taxon>
        <taxon>Thermodesulfobacteriota</taxon>
        <taxon>Desulfobacteria</taxon>
        <taxon>Desulfobacterales</taxon>
        <taxon>Desulfobacteraceae</taxon>
        <taxon>Desulfocicer</taxon>
    </lineage>
</organism>
<evidence type="ECO:0000256" key="1">
    <source>
        <dbReference type="SAM" id="MobiDB-lite"/>
    </source>
</evidence>
<feature type="region of interest" description="Disordered" evidence="1">
    <location>
        <begin position="1"/>
        <end position="62"/>
    </location>
</feature>
<evidence type="ECO:0008006" key="4">
    <source>
        <dbReference type="Google" id="ProtNLM"/>
    </source>
</evidence>
<dbReference type="Proteomes" id="UP000192418">
    <property type="component" value="Unassembled WGS sequence"/>
</dbReference>
<protein>
    <recommendedName>
        <fullName evidence="4">Recombinase</fullName>
    </recommendedName>
</protein>
<reference evidence="2 3" key="1">
    <citation type="submission" date="2017-04" db="EMBL/GenBank/DDBJ databases">
        <authorList>
            <person name="Afonso C.L."/>
            <person name="Miller P.J."/>
            <person name="Scott M.A."/>
            <person name="Spackman E."/>
            <person name="Goraichik I."/>
            <person name="Dimitrov K.M."/>
            <person name="Suarez D.L."/>
            <person name="Swayne D.E."/>
        </authorList>
    </citation>
    <scope>NUCLEOTIDE SEQUENCE [LARGE SCALE GENOMIC DNA]</scope>
    <source>
        <strain evidence="2 3">DSM 3385</strain>
    </source>
</reference>